<feature type="region of interest" description="Disordered" evidence="1">
    <location>
        <begin position="1"/>
        <end position="23"/>
    </location>
</feature>
<accession>A0A4Z1PFZ2</accession>
<comment type="caution">
    <text evidence="2">The sequence shown here is derived from an EMBL/GenBank/DDBJ whole genome shotgun (WGS) entry which is preliminary data.</text>
</comment>
<organism evidence="2 3">
    <name type="scientific">Venturia nashicola</name>
    <dbReference type="NCBI Taxonomy" id="86259"/>
    <lineage>
        <taxon>Eukaryota</taxon>
        <taxon>Fungi</taxon>
        <taxon>Dikarya</taxon>
        <taxon>Ascomycota</taxon>
        <taxon>Pezizomycotina</taxon>
        <taxon>Dothideomycetes</taxon>
        <taxon>Pleosporomycetidae</taxon>
        <taxon>Venturiales</taxon>
        <taxon>Venturiaceae</taxon>
        <taxon>Venturia</taxon>
    </lineage>
</organism>
<evidence type="ECO:0000256" key="1">
    <source>
        <dbReference type="SAM" id="MobiDB-lite"/>
    </source>
</evidence>
<dbReference type="Proteomes" id="UP000298493">
    <property type="component" value="Unassembled WGS sequence"/>
</dbReference>
<gene>
    <name evidence="2" type="ORF">E6O75_ATG05288</name>
</gene>
<evidence type="ECO:0000313" key="3">
    <source>
        <dbReference type="Proteomes" id="UP000298493"/>
    </source>
</evidence>
<keyword evidence="3" id="KW-1185">Reference proteome</keyword>
<dbReference type="EMBL" id="SNSC02000010">
    <property type="protein sequence ID" value="TID20524.1"/>
    <property type="molecule type" value="Genomic_DNA"/>
</dbReference>
<name>A0A4Z1PFZ2_9PEZI</name>
<reference evidence="2 3" key="1">
    <citation type="submission" date="2019-04" db="EMBL/GenBank/DDBJ databases">
        <title>High contiguity whole genome sequence and gene annotation resource for two Venturia nashicola isolates.</title>
        <authorList>
            <person name="Prokchorchik M."/>
            <person name="Won K."/>
            <person name="Lee Y."/>
            <person name="Choi E.D."/>
            <person name="Segonzac C."/>
            <person name="Sohn K.H."/>
        </authorList>
    </citation>
    <scope>NUCLEOTIDE SEQUENCE [LARGE SCALE GENOMIC DNA]</scope>
    <source>
        <strain evidence="2 3">PRI2</strain>
    </source>
</reference>
<proteinExistence type="predicted"/>
<dbReference type="AlphaFoldDB" id="A0A4Z1PFZ2"/>
<protein>
    <submittedName>
        <fullName evidence="2">Uncharacterized protein</fullName>
    </submittedName>
</protein>
<sequence length="285" mass="31247">MSKTRYPESVLLGGSGSGAHQPSSTRAVLVPISRSSLAGIYSVVLIALSRDRREWTRSLKHSYFPVDEAIRAPFVMRTKVQWLGNELKEDLGYLADHANKTSRSIRAFGRFKTRSSGRSKIMIVNRSCQRRWSLRDETGKAHVDPKSGELRKDEKSADVAVGFEGCDSAITSPSVSRVDEWTSGRVDRRSPLWQSVGVVLQCAVARTKEALSAAPTKIGHCTCIYISTLPHRFSPLHLHTTPPATTSQGRIAEPASLQGRDPLVPQLPAPSFATNPNPLSLAHVL</sequence>
<evidence type="ECO:0000313" key="2">
    <source>
        <dbReference type="EMBL" id="TID20524.1"/>
    </source>
</evidence>